<keyword evidence="2" id="KW-1185">Reference proteome</keyword>
<proteinExistence type="predicted"/>
<gene>
    <name evidence="1" type="ORF">LVIROSA_LOCUS10098</name>
</gene>
<accession>A0AAU9M7T3</accession>
<sequence length="90" mass="8842">MGLPSILRSLTTLAEAKPHSIVGLGGHLGEHVVSGSGAATEATPGEAAAIELVPMVAAARDPCSDLVSNSSLDQEDGAQLLASVVLVVGG</sequence>
<dbReference type="AlphaFoldDB" id="A0AAU9M7T3"/>
<evidence type="ECO:0000313" key="2">
    <source>
        <dbReference type="Proteomes" id="UP001157418"/>
    </source>
</evidence>
<dbReference type="Proteomes" id="UP001157418">
    <property type="component" value="Unassembled WGS sequence"/>
</dbReference>
<comment type="caution">
    <text evidence="1">The sequence shown here is derived from an EMBL/GenBank/DDBJ whole genome shotgun (WGS) entry which is preliminary data.</text>
</comment>
<evidence type="ECO:0000313" key="1">
    <source>
        <dbReference type="EMBL" id="CAH1422785.1"/>
    </source>
</evidence>
<name>A0AAU9M7T3_9ASTR</name>
<dbReference type="EMBL" id="CAKMRJ010001112">
    <property type="protein sequence ID" value="CAH1422785.1"/>
    <property type="molecule type" value="Genomic_DNA"/>
</dbReference>
<protein>
    <submittedName>
        <fullName evidence="1">Uncharacterized protein</fullName>
    </submittedName>
</protein>
<organism evidence="1 2">
    <name type="scientific">Lactuca virosa</name>
    <dbReference type="NCBI Taxonomy" id="75947"/>
    <lineage>
        <taxon>Eukaryota</taxon>
        <taxon>Viridiplantae</taxon>
        <taxon>Streptophyta</taxon>
        <taxon>Embryophyta</taxon>
        <taxon>Tracheophyta</taxon>
        <taxon>Spermatophyta</taxon>
        <taxon>Magnoliopsida</taxon>
        <taxon>eudicotyledons</taxon>
        <taxon>Gunneridae</taxon>
        <taxon>Pentapetalae</taxon>
        <taxon>asterids</taxon>
        <taxon>campanulids</taxon>
        <taxon>Asterales</taxon>
        <taxon>Asteraceae</taxon>
        <taxon>Cichorioideae</taxon>
        <taxon>Cichorieae</taxon>
        <taxon>Lactucinae</taxon>
        <taxon>Lactuca</taxon>
    </lineage>
</organism>
<reference evidence="1 2" key="1">
    <citation type="submission" date="2022-01" db="EMBL/GenBank/DDBJ databases">
        <authorList>
            <person name="Xiong W."/>
            <person name="Schranz E."/>
        </authorList>
    </citation>
    <scope>NUCLEOTIDE SEQUENCE [LARGE SCALE GENOMIC DNA]</scope>
</reference>